<organism evidence="19 20">
    <name type="scientific">Electrophorus voltai</name>
    <dbReference type="NCBI Taxonomy" id="2609070"/>
    <lineage>
        <taxon>Eukaryota</taxon>
        <taxon>Metazoa</taxon>
        <taxon>Chordata</taxon>
        <taxon>Craniata</taxon>
        <taxon>Vertebrata</taxon>
        <taxon>Euteleostomi</taxon>
        <taxon>Actinopterygii</taxon>
        <taxon>Neopterygii</taxon>
        <taxon>Teleostei</taxon>
        <taxon>Ostariophysi</taxon>
        <taxon>Gymnotiformes</taxon>
        <taxon>Gymnotoidei</taxon>
        <taxon>Gymnotidae</taxon>
        <taxon>Electrophorus</taxon>
    </lineage>
</organism>
<evidence type="ECO:0000256" key="13">
    <source>
        <dbReference type="ARBA" id="ARBA00023180"/>
    </source>
</evidence>
<dbReference type="GO" id="GO:0030335">
    <property type="term" value="P:positive regulation of cell migration"/>
    <property type="evidence" value="ECO:0007669"/>
    <property type="project" value="TreeGrafter"/>
</dbReference>
<dbReference type="SMART" id="SM00209">
    <property type="entry name" value="TSP1"/>
    <property type="match status" value="4"/>
</dbReference>
<keyword evidence="11 17" id="KW-0472">Membrane</keyword>
<dbReference type="Pfam" id="PF00090">
    <property type="entry name" value="TSP_1"/>
    <property type="match status" value="3"/>
</dbReference>
<evidence type="ECO:0000256" key="12">
    <source>
        <dbReference type="ARBA" id="ARBA00023157"/>
    </source>
</evidence>
<dbReference type="InterPro" id="IPR027231">
    <property type="entry name" value="Semaphorin"/>
</dbReference>
<dbReference type="GO" id="GO:0007411">
    <property type="term" value="P:axon guidance"/>
    <property type="evidence" value="ECO:0007669"/>
    <property type="project" value="TreeGrafter"/>
</dbReference>
<dbReference type="PANTHER" id="PTHR11036:SF39">
    <property type="entry name" value="SEMAPHORIN-5B"/>
    <property type="match status" value="1"/>
</dbReference>
<evidence type="ECO:0000256" key="9">
    <source>
        <dbReference type="ARBA" id="ARBA00022902"/>
    </source>
</evidence>
<dbReference type="InterPro" id="IPR036383">
    <property type="entry name" value="TSP1_rpt_sf"/>
</dbReference>
<dbReference type="PROSITE" id="PS51004">
    <property type="entry name" value="SEMA"/>
    <property type="match status" value="1"/>
</dbReference>
<keyword evidence="3" id="KW-0217">Developmental protein</keyword>
<evidence type="ECO:0000256" key="15">
    <source>
        <dbReference type="PROSITE-ProRule" id="PRU00352"/>
    </source>
</evidence>
<name>A0AAD8ZAR5_9TELE</name>
<dbReference type="AlphaFoldDB" id="A0AAD8ZAR5"/>
<dbReference type="GO" id="GO:0005576">
    <property type="term" value="C:extracellular region"/>
    <property type="evidence" value="ECO:0007669"/>
    <property type="project" value="UniProtKB-SubCell"/>
</dbReference>
<dbReference type="PROSITE" id="PS50092">
    <property type="entry name" value="TSP1"/>
    <property type="match status" value="4"/>
</dbReference>
<dbReference type="InterPro" id="IPR015943">
    <property type="entry name" value="WD40/YVTN_repeat-like_dom_sf"/>
</dbReference>
<accession>A0AAD8ZAR5</accession>
<dbReference type="PANTHER" id="PTHR11036">
    <property type="entry name" value="SEMAPHORIN"/>
    <property type="match status" value="1"/>
</dbReference>
<dbReference type="SMART" id="SM00423">
    <property type="entry name" value="PSI"/>
    <property type="match status" value="1"/>
</dbReference>
<keyword evidence="5 17" id="KW-0812">Transmembrane</keyword>
<dbReference type="GO" id="GO:0071526">
    <property type="term" value="P:semaphorin-plexin signaling pathway"/>
    <property type="evidence" value="ECO:0007669"/>
    <property type="project" value="TreeGrafter"/>
</dbReference>
<dbReference type="SUPFAM" id="SSF82895">
    <property type="entry name" value="TSP-1 type 1 repeat"/>
    <property type="match status" value="4"/>
</dbReference>
<evidence type="ECO:0000313" key="19">
    <source>
        <dbReference type="EMBL" id="KAK1795839.1"/>
    </source>
</evidence>
<dbReference type="GO" id="GO:0001755">
    <property type="term" value="P:neural crest cell migration"/>
    <property type="evidence" value="ECO:0007669"/>
    <property type="project" value="TreeGrafter"/>
</dbReference>
<evidence type="ECO:0000313" key="20">
    <source>
        <dbReference type="Proteomes" id="UP001239994"/>
    </source>
</evidence>
<dbReference type="Gene3D" id="2.130.10.10">
    <property type="entry name" value="YVTN repeat-like/Quinoprotein amine dehydrogenase"/>
    <property type="match status" value="1"/>
</dbReference>
<dbReference type="SUPFAM" id="SSF101912">
    <property type="entry name" value="Sema domain"/>
    <property type="match status" value="1"/>
</dbReference>
<keyword evidence="13" id="KW-0325">Glycoprotein</keyword>
<evidence type="ECO:0000256" key="8">
    <source>
        <dbReference type="ARBA" id="ARBA00022782"/>
    </source>
</evidence>
<dbReference type="InterPro" id="IPR036352">
    <property type="entry name" value="Semap_dom_sf"/>
</dbReference>
<dbReference type="InterPro" id="IPR001627">
    <property type="entry name" value="Semap_dom"/>
</dbReference>
<dbReference type="Proteomes" id="UP001239994">
    <property type="component" value="Unassembled WGS sequence"/>
</dbReference>
<dbReference type="InterPro" id="IPR000884">
    <property type="entry name" value="TSP1_rpt"/>
</dbReference>
<dbReference type="GO" id="GO:0030215">
    <property type="term" value="F:semaphorin receptor binding"/>
    <property type="evidence" value="ECO:0007669"/>
    <property type="project" value="InterPro"/>
</dbReference>
<evidence type="ECO:0000256" key="17">
    <source>
        <dbReference type="SAM" id="Phobius"/>
    </source>
</evidence>
<evidence type="ECO:0000256" key="1">
    <source>
        <dbReference type="ARBA" id="ARBA00004167"/>
    </source>
</evidence>
<dbReference type="GO" id="GO:0045499">
    <property type="term" value="F:chemorepellent activity"/>
    <property type="evidence" value="ECO:0007669"/>
    <property type="project" value="TreeGrafter"/>
</dbReference>
<feature type="transmembrane region" description="Helical" evidence="17">
    <location>
        <begin position="922"/>
        <end position="947"/>
    </location>
</feature>
<dbReference type="Gene3D" id="3.30.1680.10">
    <property type="entry name" value="ligand-binding face of the semaphorins, domain 2"/>
    <property type="match status" value="1"/>
</dbReference>
<keyword evidence="7" id="KW-0677">Repeat</keyword>
<dbReference type="FunFam" id="2.20.100.10:FF:000021">
    <property type="entry name" value="semaphorin-5B isoform X1"/>
    <property type="match status" value="1"/>
</dbReference>
<dbReference type="SUPFAM" id="SSF103575">
    <property type="entry name" value="Plexin repeat"/>
    <property type="match status" value="1"/>
</dbReference>
<dbReference type="InterPro" id="IPR002165">
    <property type="entry name" value="Plexin_repeat"/>
</dbReference>
<dbReference type="InterPro" id="IPR057563">
    <property type="entry name" value="Sema5A/B-like_TSP-1"/>
</dbReference>
<feature type="transmembrane region" description="Helical" evidence="17">
    <location>
        <begin position="12"/>
        <end position="36"/>
    </location>
</feature>
<dbReference type="Pfam" id="PF01437">
    <property type="entry name" value="PSI"/>
    <property type="match status" value="1"/>
</dbReference>
<evidence type="ECO:0000256" key="11">
    <source>
        <dbReference type="ARBA" id="ARBA00023136"/>
    </source>
</evidence>
<reference evidence="19" key="1">
    <citation type="submission" date="2023-03" db="EMBL/GenBank/DDBJ databases">
        <title>Electrophorus voltai genome.</title>
        <authorList>
            <person name="Bian C."/>
        </authorList>
    </citation>
    <scope>NUCLEOTIDE SEQUENCE</scope>
    <source>
        <strain evidence="19">CB-2022</strain>
        <tissue evidence="19">Muscle</tissue>
    </source>
</reference>
<keyword evidence="8" id="KW-0221">Differentiation</keyword>
<evidence type="ECO:0000256" key="10">
    <source>
        <dbReference type="ARBA" id="ARBA00022989"/>
    </source>
</evidence>
<evidence type="ECO:0000256" key="4">
    <source>
        <dbReference type="ARBA" id="ARBA00022525"/>
    </source>
</evidence>
<keyword evidence="20" id="KW-1185">Reference proteome</keyword>
<keyword evidence="6" id="KW-0732">Signal</keyword>
<keyword evidence="10 17" id="KW-1133">Transmembrane helix</keyword>
<dbReference type="Pfam" id="PF01403">
    <property type="entry name" value="Sema"/>
    <property type="match status" value="1"/>
</dbReference>
<evidence type="ECO:0000259" key="18">
    <source>
        <dbReference type="PROSITE" id="PS51004"/>
    </source>
</evidence>
<dbReference type="SMART" id="SM00630">
    <property type="entry name" value="Sema"/>
    <property type="match status" value="1"/>
</dbReference>
<dbReference type="FunFam" id="2.130.10.10:FF:000369">
    <property type="entry name" value="semaphorin-2A isoform X1"/>
    <property type="match status" value="1"/>
</dbReference>
<feature type="domain" description="Sema" evidence="18">
    <location>
        <begin position="61"/>
        <end position="512"/>
    </location>
</feature>
<comment type="caution">
    <text evidence="19">The sequence shown here is derived from an EMBL/GenBank/DDBJ whole genome shotgun (WGS) entry which is preliminary data.</text>
</comment>
<dbReference type="Gene3D" id="2.20.100.10">
    <property type="entry name" value="Thrombospondin type-1 (TSP1) repeat"/>
    <property type="match status" value="4"/>
</dbReference>
<dbReference type="GO" id="GO:0005886">
    <property type="term" value="C:plasma membrane"/>
    <property type="evidence" value="ECO:0007669"/>
    <property type="project" value="TreeGrafter"/>
</dbReference>
<dbReference type="FunFam" id="3.30.1680.10:FF:000003">
    <property type="entry name" value="semaphorin-5B isoform X1"/>
    <property type="match status" value="1"/>
</dbReference>
<evidence type="ECO:0000256" key="3">
    <source>
        <dbReference type="ARBA" id="ARBA00022473"/>
    </source>
</evidence>
<sequence>MVLSSLQGEGVVVMVTMPVLPLPSFGSFVFVLFLVLSQTPPLPVTSDTVPSRSEHCNRKVHPVIPYTGHSNQKQVAGDEVGRTVCLLDRHVKLGWIISNFIKNYLFRLSLSDVSLLQGTEWGVDEETQRSCQSKGKTEEECQNYVRVLLLTGVRLFTCGTNAFSPTCTTRPLSDLAQVVHTVNGVARCPYDPRHNSTAMVTESGEFYAATVIDFSGRDPVIYRSMGSRPPLRTAQYNSRWLNEPHFISAYEVGHFTYVFLRETAVEQDCGKAVFSRVARVCQNDVGGRFLLEDTWTTFMKARLNCSRTGDAPFYYHELQSTFYLPEQDLIYGVFTTNTNSIAASAICAFNLSAISQAFSGPFRYQETLRTTWLSTPNPLPNFQCATVGDGGPGGNLTERSLQDAQRLVLMSEAVQPVSTDPLVSQGGVRFSRLAVDVVQGRDTLHHVLYIGTEHGTIIKALSTSNKSLRGCYLEEMNLLPEDQREPVLNLQLLQSDRSLFVGLRSRVLKVPLERCSTYESQRKCLGARDPYCGWDRKQKRCTTIEDSSNMSQWTQNITQCPEQNLTQDGNFGPWSPWQSCSHDDGGESTSACQCRARVCDNPAPRCGGAECEGPLIEVANCSRNGGWTPWSSWTACSTSCGVGFEVRQRSCNNPSPKHGGRVCVGQMREERLCNANTPCPLSVLCNENTPCPLPVLCNENTPCPLPVLCNENTPCPLPVSWVSWSSWTTCTALCGGGVQSRLRSCENGNTCPGCRLEYKVCNLEACSEVRRNTPWSPWYPVNLTVAGARQEQRVRYTCRALLPDPQDLQLGRRKMETRLCPPTGGGTSCETDGLLEDLVRMRRPLTRGVGAKWLPWEPWSACSTECSRGFRTRRRSCAISDGKSLPFACSGTSVEYQDCNNEPCPVGRPGQKKDVHCGGFSLVHLGLSGVGSFLAAVVGSVLIYVVCQRVRKPRQDLSVIHPNTPNHLHHKDNSAAPKTDNYTPMEFKALNKSTFLPDESCHFFPPALQQPNVYATTYCPSTTTYCPSTTTNYCPSPLGKYDFPMLDSACRSYMHS</sequence>
<dbReference type="PRINTS" id="PR01705">
    <property type="entry name" value="TSP1REPEAT"/>
</dbReference>
<proteinExistence type="predicted"/>
<dbReference type="FunFam" id="2.20.100.10:FF:000007">
    <property type="entry name" value="Thrombospondin 1"/>
    <property type="match status" value="1"/>
</dbReference>
<dbReference type="FunFam" id="2.20.100.10:FF:000001">
    <property type="entry name" value="semaphorin-5A isoform X1"/>
    <property type="match status" value="2"/>
</dbReference>
<keyword evidence="12" id="KW-1015">Disulfide bond</keyword>
<protein>
    <recommendedName>
        <fullName evidence="14">Semaphorin-2A</fullName>
    </recommendedName>
</protein>
<comment type="caution">
    <text evidence="15">Lacks conserved residue(s) required for the propagation of feature annotation.</text>
</comment>
<dbReference type="EMBL" id="JAROKS010000015">
    <property type="protein sequence ID" value="KAK1795839.1"/>
    <property type="molecule type" value="Genomic_DNA"/>
</dbReference>
<keyword evidence="4" id="KW-0964">Secreted</keyword>
<evidence type="ECO:0000256" key="5">
    <source>
        <dbReference type="ARBA" id="ARBA00022692"/>
    </source>
</evidence>
<comment type="subcellular location">
    <subcellularLocation>
        <location evidence="1">Membrane</location>
        <topology evidence="1">Single-pass membrane protein</topology>
    </subcellularLocation>
    <subcellularLocation>
        <location evidence="2">Secreted</location>
    </subcellularLocation>
</comment>
<dbReference type="Pfam" id="PF23260">
    <property type="entry name" value="TSP1_2"/>
    <property type="match status" value="1"/>
</dbReference>
<dbReference type="InterPro" id="IPR016201">
    <property type="entry name" value="PSI"/>
</dbReference>
<gene>
    <name evidence="19" type="ORF">P4O66_009859</name>
</gene>
<evidence type="ECO:0000256" key="16">
    <source>
        <dbReference type="SAM" id="MobiDB-lite"/>
    </source>
</evidence>
<evidence type="ECO:0000256" key="7">
    <source>
        <dbReference type="ARBA" id="ARBA00022737"/>
    </source>
</evidence>
<keyword evidence="9" id="KW-0524">Neurogenesis</keyword>
<evidence type="ECO:0000256" key="14">
    <source>
        <dbReference type="ARBA" id="ARBA00074148"/>
    </source>
</evidence>
<evidence type="ECO:0000256" key="6">
    <source>
        <dbReference type="ARBA" id="ARBA00022729"/>
    </source>
</evidence>
<feature type="region of interest" description="Disordered" evidence="16">
    <location>
        <begin position="958"/>
        <end position="977"/>
    </location>
</feature>
<evidence type="ECO:0000256" key="2">
    <source>
        <dbReference type="ARBA" id="ARBA00004613"/>
    </source>
</evidence>